<dbReference type="InterPro" id="IPR001650">
    <property type="entry name" value="Helicase_C-like"/>
</dbReference>
<dbReference type="Pfam" id="PF11907">
    <property type="entry name" value="DUF3427"/>
    <property type="match status" value="1"/>
</dbReference>
<sequence length="1043" mass="120760">MIELGIYEQIINKLFEVKLGELDHQEFYIGKQPMTKDNVASYLSRYLYGLFIDVFSQFNQDDESVEKAVKLANDIIKHLAQKFYIEDTNLLSAKSEILTAVIDKTKCEFPDIAEHISEITPITSLVRSTLFTGSSKQVSLESELKREILSADEICLLVSFIRSTGLNLIFNQLKDYAQSGKKLRVITTTYIGATDYNAIKKLATLPNTEIKISYNSSLDRLHAKSYLFLRNTGFHTAYVGSSNLSEAALTEGLEWNVKVTQQELPHIIKEIRHTFESYWGNPLFETFVSGRDDERLKEALSGVKTETIDYSVLDLIKAHDYQDEILEKLKLEREVFGHYRNLVVAATGTGKTVIAAFDYKNFREHNSRANFLFIAHREEILKQSCKTFRTVLQDENFGDLWYGDVVPQAYTHLFASKDMLNNHLEELDLADDFFDYIIFDEVHHIAADSYRKILSRFKPKILLGLTATPERMDGEDITKDFDGKISAEIRLDDALNNRLLAPFHYYGITDRVDLTTVTWRGGRYVISELSKVYTENDLRTGLILRKIEEYLPNYHDVRALCFCVDVEHAKNMAAKFQLAGLKSAYLVSDNGADRVKWSRQLRDKKINYLFVVDMFNEGVDIPEVDTLLFLRPTESLTVFLQQFGRGLRKAEGKEYVTILDFVGHCNKEFNYTDRFRRLIGRTSMSVAEEFEKDFPHLPLGCHITLEAKAKEYILENIRAAIGTFRKNRVITWIQSYGSETDRPLTLANFINLHQIPLEKFYKNFTWQGLLNLAGKTYNRSRFENELKRAVYKKWLSTDSYTYFSFLEKLASRNFKVRVDEMNYIEQKMALMFYYDMFQDAGKYLNLQGMFNDLSLDDLFCEEMKELVVLLKNKCEAYEMEDNSSIMNFPLKLHGVYTKDQIFVALETSSIDKKSSCREGCERNKRLNLEAMFVDIIKDREEGSNTNYNDFAINELLFNWETQNKVSPTSQAGKNYINETQTMLLFVRQQDSYPDDKGRTMGFTYLGEVKLVKWQGAKPIEIVWRLKTPMPASMLNIAKHRAVV</sequence>
<protein>
    <submittedName>
        <fullName evidence="3">Helicase conserved C-terminal domain-containing protein</fullName>
    </submittedName>
</protein>
<dbReference type="Gene3D" id="3.40.50.300">
    <property type="entry name" value="P-loop containing nucleotide triphosphate hydrolases"/>
    <property type="match status" value="2"/>
</dbReference>
<feature type="domain" description="Helicase C-terminal" evidence="2">
    <location>
        <begin position="546"/>
        <end position="698"/>
    </location>
</feature>
<keyword evidence="3" id="KW-0347">Helicase</keyword>
<dbReference type="PROSITE" id="PS51192">
    <property type="entry name" value="HELICASE_ATP_BIND_1"/>
    <property type="match status" value="1"/>
</dbReference>
<dbReference type="GO" id="GO:0016887">
    <property type="term" value="F:ATP hydrolysis activity"/>
    <property type="evidence" value="ECO:0007669"/>
    <property type="project" value="TreeGrafter"/>
</dbReference>
<evidence type="ECO:0000313" key="3">
    <source>
        <dbReference type="EMBL" id="SHN04591.1"/>
    </source>
</evidence>
<dbReference type="AlphaFoldDB" id="A0A1M7NM80"/>
<dbReference type="Gene3D" id="3.30.870.10">
    <property type="entry name" value="Endonuclease Chain A"/>
    <property type="match status" value="1"/>
</dbReference>
<dbReference type="GO" id="GO:0004386">
    <property type="term" value="F:helicase activity"/>
    <property type="evidence" value="ECO:0007669"/>
    <property type="project" value="UniProtKB-KW"/>
</dbReference>
<dbReference type="CDD" id="cd18032">
    <property type="entry name" value="DEXHc_RE_I_III_res"/>
    <property type="match status" value="1"/>
</dbReference>
<dbReference type="InterPro" id="IPR025202">
    <property type="entry name" value="PLD-like_dom"/>
</dbReference>
<reference evidence="3 4" key="1">
    <citation type="submission" date="2016-11" db="EMBL/GenBank/DDBJ databases">
        <authorList>
            <person name="Jaros S."/>
            <person name="Januszkiewicz K."/>
            <person name="Wedrychowicz H."/>
        </authorList>
    </citation>
    <scope>NUCLEOTIDE SEQUENCE [LARGE SCALE GENOMIC DNA]</scope>
    <source>
        <strain evidence="3 4">BPI-34</strain>
    </source>
</reference>
<organism evidence="3 4">
    <name type="scientific">Xylanibacter ruminicola</name>
    <name type="common">Prevotella ruminicola</name>
    <dbReference type="NCBI Taxonomy" id="839"/>
    <lineage>
        <taxon>Bacteria</taxon>
        <taxon>Pseudomonadati</taxon>
        <taxon>Bacteroidota</taxon>
        <taxon>Bacteroidia</taxon>
        <taxon>Bacteroidales</taxon>
        <taxon>Prevotellaceae</taxon>
        <taxon>Xylanibacter</taxon>
    </lineage>
</organism>
<dbReference type="SUPFAM" id="SSF56024">
    <property type="entry name" value="Phospholipase D/nuclease"/>
    <property type="match status" value="1"/>
</dbReference>
<dbReference type="SUPFAM" id="SSF52540">
    <property type="entry name" value="P-loop containing nucleoside triphosphate hydrolases"/>
    <property type="match status" value="1"/>
</dbReference>
<keyword evidence="3" id="KW-0067">ATP-binding</keyword>
<keyword evidence="3" id="KW-0547">Nucleotide-binding</keyword>
<feature type="domain" description="Helicase ATP-binding" evidence="1">
    <location>
        <begin position="332"/>
        <end position="487"/>
    </location>
</feature>
<dbReference type="Proteomes" id="UP000184280">
    <property type="component" value="Unassembled WGS sequence"/>
</dbReference>
<dbReference type="InterPro" id="IPR014001">
    <property type="entry name" value="Helicase_ATP-bd"/>
</dbReference>
<evidence type="ECO:0000259" key="1">
    <source>
        <dbReference type="PROSITE" id="PS51192"/>
    </source>
</evidence>
<dbReference type="Pfam" id="PF00271">
    <property type="entry name" value="Helicase_C"/>
    <property type="match status" value="1"/>
</dbReference>
<keyword evidence="3" id="KW-0378">Hydrolase</keyword>
<dbReference type="EMBL" id="FRCJ01000010">
    <property type="protein sequence ID" value="SHN04591.1"/>
    <property type="molecule type" value="Genomic_DNA"/>
</dbReference>
<dbReference type="SMART" id="SM00487">
    <property type="entry name" value="DEXDc"/>
    <property type="match status" value="1"/>
</dbReference>
<dbReference type="GO" id="GO:0003677">
    <property type="term" value="F:DNA binding"/>
    <property type="evidence" value="ECO:0007669"/>
    <property type="project" value="InterPro"/>
</dbReference>
<dbReference type="InterPro" id="IPR021835">
    <property type="entry name" value="DUF3427"/>
</dbReference>
<gene>
    <name evidence="3" type="ORF">SAMN04488494_0100</name>
</gene>
<dbReference type="InterPro" id="IPR027417">
    <property type="entry name" value="P-loop_NTPase"/>
</dbReference>
<dbReference type="Pfam" id="PF04851">
    <property type="entry name" value="ResIII"/>
    <property type="match status" value="1"/>
</dbReference>
<evidence type="ECO:0000259" key="2">
    <source>
        <dbReference type="PROSITE" id="PS51194"/>
    </source>
</evidence>
<dbReference type="CDD" id="cd18799">
    <property type="entry name" value="SF2_C_EcoAI-like"/>
    <property type="match status" value="1"/>
</dbReference>
<dbReference type="InterPro" id="IPR052511">
    <property type="entry name" value="ATP-dep_Helicase"/>
</dbReference>
<name>A0A1M7NM80_XYLRU</name>
<dbReference type="GO" id="GO:0005524">
    <property type="term" value="F:ATP binding"/>
    <property type="evidence" value="ECO:0007669"/>
    <property type="project" value="InterPro"/>
</dbReference>
<dbReference type="PROSITE" id="PS51194">
    <property type="entry name" value="HELICASE_CTER"/>
    <property type="match status" value="1"/>
</dbReference>
<dbReference type="SMART" id="SM00490">
    <property type="entry name" value="HELICc"/>
    <property type="match status" value="1"/>
</dbReference>
<dbReference type="RefSeq" id="WP_073047980.1">
    <property type="nucleotide sequence ID" value="NZ_FOLF01000011.1"/>
</dbReference>
<dbReference type="InterPro" id="IPR006935">
    <property type="entry name" value="Helicase/UvrB_N"/>
</dbReference>
<proteinExistence type="predicted"/>
<dbReference type="PANTHER" id="PTHR47962:SF7">
    <property type="entry name" value="MITOCHONDRIAL ATP-DEPENDENT HELICASE IRC3-RELATED"/>
    <property type="match status" value="1"/>
</dbReference>
<dbReference type="PANTHER" id="PTHR47962">
    <property type="entry name" value="ATP-DEPENDENT HELICASE LHR-RELATED-RELATED"/>
    <property type="match status" value="1"/>
</dbReference>
<accession>A0A1M7NM80</accession>
<dbReference type="Pfam" id="PF13091">
    <property type="entry name" value="PLDc_2"/>
    <property type="match status" value="1"/>
</dbReference>
<evidence type="ECO:0000313" key="4">
    <source>
        <dbReference type="Proteomes" id="UP000184280"/>
    </source>
</evidence>